<dbReference type="AlphaFoldDB" id="A0A4P9ZBB4"/>
<dbReference type="InterPro" id="IPR011760">
    <property type="entry name" value="PsdUridine_synth_TruD_insert"/>
</dbReference>
<evidence type="ECO:0000256" key="1">
    <source>
        <dbReference type="ARBA" id="ARBA00007953"/>
    </source>
</evidence>
<comment type="similarity">
    <text evidence="1">Belongs to the pseudouridine synthase TruD family.</text>
</comment>
<organism evidence="6 7">
    <name type="scientific">Metschnikowia bicuspidata</name>
    <dbReference type="NCBI Taxonomy" id="27322"/>
    <lineage>
        <taxon>Eukaryota</taxon>
        <taxon>Fungi</taxon>
        <taxon>Dikarya</taxon>
        <taxon>Ascomycota</taxon>
        <taxon>Saccharomycotina</taxon>
        <taxon>Pichiomycetes</taxon>
        <taxon>Metschnikowiaceae</taxon>
        <taxon>Metschnikowia</taxon>
    </lineage>
</organism>
<dbReference type="EMBL" id="ML004465">
    <property type="protein sequence ID" value="RKP30125.1"/>
    <property type="molecule type" value="Genomic_DNA"/>
</dbReference>
<dbReference type="InterPro" id="IPR020103">
    <property type="entry name" value="PsdUridine_synth_cat_dom_sf"/>
</dbReference>
<dbReference type="GO" id="GO:0003723">
    <property type="term" value="F:RNA binding"/>
    <property type="evidence" value="ECO:0007669"/>
    <property type="project" value="InterPro"/>
</dbReference>
<evidence type="ECO:0000256" key="4">
    <source>
        <dbReference type="SAM" id="MobiDB-lite"/>
    </source>
</evidence>
<feature type="domain" description="TRUD" evidence="5">
    <location>
        <begin position="347"/>
        <end position="593"/>
    </location>
</feature>
<dbReference type="PANTHER" id="PTHR13326:SF21">
    <property type="entry name" value="PSEUDOURIDYLATE SYNTHASE PUS7L"/>
    <property type="match status" value="1"/>
</dbReference>
<proteinExistence type="inferred from homology"/>
<dbReference type="SUPFAM" id="SSF55120">
    <property type="entry name" value="Pseudouridine synthase"/>
    <property type="match status" value="1"/>
</dbReference>
<feature type="region of interest" description="Disordered" evidence="4">
    <location>
        <begin position="76"/>
        <end position="121"/>
    </location>
</feature>
<keyword evidence="2" id="KW-0819">tRNA processing</keyword>
<dbReference type="GO" id="GO:0009982">
    <property type="term" value="F:pseudouridine synthase activity"/>
    <property type="evidence" value="ECO:0007669"/>
    <property type="project" value="InterPro"/>
</dbReference>
<accession>A0A4P9ZBB4</accession>
<feature type="compositionally biased region" description="Basic and acidic residues" evidence="4">
    <location>
        <begin position="76"/>
        <end position="94"/>
    </location>
</feature>
<protein>
    <submittedName>
        <fullName evidence="6">tRNA pseudouridine synthase D</fullName>
    </submittedName>
</protein>
<dbReference type="OrthoDB" id="447290at2759"/>
<dbReference type="CDD" id="cd02576">
    <property type="entry name" value="PseudoU_synth_ScPUS7"/>
    <property type="match status" value="1"/>
</dbReference>
<reference evidence="7" key="1">
    <citation type="journal article" date="2018" name="Nat. Microbiol.">
        <title>Leveraging single-cell genomics to expand the fungal tree of life.</title>
        <authorList>
            <person name="Ahrendt S.R."/>
            <person name="Quandt C.A."/>
            <person name="Ciobanu D."/>
            <person name="Clum A."/>
            <person name="Salamov A."/>
            <person name="Andreopoulos B."/>
            <person name="Cheng J.F."/>
            <person name="Woyke T."/>
            <person name="Pelin A."/>
            <person name="Henrissat B."/>
            <person name="Reynolds N.K."/>
            <person name="Benny G.L."/>
            <person name="Smith M.E."/>
            <person name="James T.Y."/>
            <person name="Grigoriev I.V."/>
        </authorList>
    </citation>
    <scope>NUCLEOTIDE SEQUENCE [LARGE SCALE GENOMIC DNA]</scope>
    <source>
        <strain evidence="7">Baker2002</strain>
    </source>
</reference>
<dbReference type="PIRSF" id="PIRSF037016">
    <property type="entry name" value="Pseudouridin_synth_euk_prd"/>
    <property type="match status" value="1"/>
</dbReference>
<dbReference type="GO" id="GO:0008033">
    <property type="term" value="P:tRNA processing"/>
    <property type="evidence" value="ECO:0007669"/>
    <property type="project" value="UniProtKB-KW"/>
</dbReference>
<dbReference type="Gene3D" id="3.30.2350.20">
    <property type="entry name" value="TruD, catalytic domain"/>
    <property type="match status" value="2"/>
</dbReference>
<dbReference type="PROSITE" id="PS50984">
    <property type="entry name" value="TRUD"/>
    <property type="match status" value="1"/>
</dbReference>
<evidence type="ECO:0000259" key="5">
    <source>
        <dbReference type="PROSITE" id="PS50984"/>
    </source>
</evidence>
<dbReference type="GO" id="GO:0001522">
    <property type="term" value="P:pseudouridine synthesis"/>
    <property type="evidence" value="ECO:0007669"/>
    <property type="project" value="InterPro"/>
</dbReference>
<sequence length="700" mass="77608">MESLKRTAAPAQTPTKKANTALAGKVVLEADVGVTQYVNPATAESGFFGTVKQRYADFQVFEVSLEGSVAHLTDRGVDVPSTKKDRRGERRQNQRDGNTVQPDAMGAESAEQAQPSTPKYQLSDAHRARLLEYVTAEDLSAIEGLFLNGGNMETATTFPVKTQRTQLHQLLRQAFQGKLETFTSPENTFRIALAKTKTATRRNNDVNHVDEAGVVNFGLGPFKNYLHFTVYKENRETMEIASIITKFLRVPGKAVRYAGTKDRRGVTCQHFCIHKGKVARVNSLAKGLNGAILGLFAYKDRGLGLGDLQGNEFHIAIRDVKTHGPDSGPDALAAVVLRSFESLREKGFINYFGLQRFGTFSISTHVLGIHLLKDEWANAAELILAEQDRILPESMEARRVWTTLKDAAAAARLMPRRCLAEHNVLTQLAKEKKVGDAYPANAYFKAIMQIPRNLRLIYVHAYQSYVWNLVVSRRFELFGLEVQEGDLVIVEEKNADGKLVTEIVDGEEFAEDVAGTPSDKVRALTASDVALGNYTIYEVVLPTPGYDVTYPANPQLMEVYEKVMTRDGLDPHKMARRVKEFLLAGLYRAVMMKPTNLSYEILKYTDAADPILRTDLEILAHKEETSEVLDRVVQSTDPAAERTAVVLKMRLGVSSYATMALREFMRADTSRFSVNFDVKVDAATVSEATASGAPVESEAK</sequence>
<dbReference type="NCBIfam" id="TIGR00094">
    <property type="entry name" value="tRNA_TruD_broad"/>
    <property type="match status" value="1"/>
</dbReference>
<evidence type="ECO:0000256" key="2">
    <source>
        <dbReference type="ARBA" id="ARBA00022694"/>
    </source>
</evidence>
<dbReference type="Proteomes" id="UP000268321">
    <property type="component" value="Unassembled WGS sequence"/>
</dbReference>
<dbReference type="GO" id="GO:0005634">
    <property type="term" value="C:nucleus"/>
    <property type="evidence" value="ECO:0007669"/>
    <property type="project" value="TreeGrafter"/>
</dbReference>
<name>A0A4P9ZBB4_9ASCO</name>
<dbReference type="InterPro" id="IPR020119">
    <property type="entry name" value="PsdUridine_synth_TruD_CS"/>
</dbReference>
<feature type="compositionally biased region" description="Polar residues" evidence="4">
    <location>
        <begin position="111"/>
        <end position="120"/>
    </location>
</feature>
<evidence type="ECO:0000256" key="3">
    <source>
        <dbReference type="ARBA" id="ARBA00023235"/>
    </source>
</evidence>
<dbReference type="InterPro" id="IPR042214">
    <property type="entry name" value="TruD_catalytic"/>
</dbReference>
<dbReference type="PROSITE" id="PS01268">
    <property type="entry name" value="UPF0024"/>
    <property type="match status" value="1"/>
</dbReference>
<dbReference type="InterPro" id="IPR001656">
    <property type="entry name" value="PsdUridine_synth_TruD"/>
</dbReference>
<gene>
    <name evidence="6" type="ORF">METBISCDRAFT_17037</name>
</gene>
<evidence type="ECO:0000313" key="6">
    <source>
        <dbReference type="EMBL" id="RKP30125.1"/>
    </source>
</evidence>
<dbReference type="Pfam" id="PF01142">
    <property type="entry name" value="TruD"/>
    <property type="match status" value="1"/>
</dbReference>
<keyword evidence="3" id="KW-0413">Isomerase</keyword>
<keyword evidence="7" id="KW-1185">Reference proteome</keyword>
<evidence type="ECO:0000313" key="7">
    <source>
        <dbReference type="Proteomes" id="UP000268321"/>
    </source>
</evidence>
<dbReference type="PANTHER" id="PTHR13326">
    <property type="entry name" value="TRNA PSEUDOURIDINE SYNTHASE D"/>
    <property type="match status" value="1"/>
</dbReference>